<reference evidence="1 2" key="1">
    <citation type="journal article" date="2019" name="Nat. Ecol. Evol.">
        <title>Megaphylogeny resolves global patterns of mushroom evolution.</title>
        <authorList>
            <person name="Varga T."/>
            <person name="Krizsan K."/>
            <person name="Foldi C."/>
            <person name="Dima B."/>
            <person name="Sanchez-Garcia M."/>
            <person name="Sanchez-Ramirez S."/>
            <person name="Szollosi G.J."/>
            <person name="Szarkandi J.G."/>
            <person name="Papp V."/>
            <person name="Albert L."/>
            <person name="Andreopoulos W."/>
            <person name="Angelini C."/>
            <person name="Antonin V."/>
            <person name="Barry K.W."/>
            <person name="Bougher N.L."/>
            <person name="Buchanan P."/>
            <person name="Buyck B."/>
            <person name="Bense V."/>
            <person name="Catcheside P."/>
            <person name="Chovatia M."/>
            <person name="Cooper J."/>
            <person name="Damon W."/>
            <person name="Desjardin D."/>
            <person name="Finy P."/>
            <person name="Geml J."/>
            <person name="Haridas S."/>
            <person name="Hughes K."/>
            <person name="Justo A."/>
            <person name="Karasinski D."/>
            <person name="Kautmanova I."/>
            <person name="Kiss B."/>
            <person name="Kocsube S."/>
            <person name="Kotiranta H."/>
            <person name="LaButti K.M."/>
            <person name="Lechner B.E."/>
            <person name="Liimatainen K."/>
            <person name="Lipzen A."/>
            <person name="Lukacs Z."/>
            <person name="Mihaltcheva S."/>
            <person name="Morgado L.N."/>
            <person name="Niskanen T."/>
            <person name="Noordeloos M.E."/>
            <person name="Ohm R.A."/>
            <person name="Ortiz-Santana B."/>
            <person name="Ovrebo C."/>
            <person name="Racz N."/>
            <person name="Riley R."/>
            <person name="Savchenko A."/>
            <person name="Shiryaev A."/>
            <person name="Soop K."/>
            <person name="Spirin V."/>
            <person name="Szebenyi C."/>
            <person name="Tomsovsky M."/>
            <person name="Tulloss R.E."/>
            <person name="Uehling J."/>
            <person name="Grigoriev I.V."/>
            <person name="Vagvolgyi C."/>
            <person name="Papp T."/>
            <person name="Martin F.M."/>
            <person name="Miettinen O."/>
            <person name="Hibbett D.S."/>
            <person name="Nagy L.G."/>
        </authorList>
    </citation>
    <scope>NUCLEOTIDE SEQUENCE [LARGE SCALE GENOMIC DNA]</scope>
    <source>
        <strain evidence="1 2">NL-1719</strain>
    </source>
</reference>
<keyword evidence="2" id="KW-1185">Reference proteome</keyword>
<protein>
    <submittedName>
        <fullName evidence="1">Uncharacterized protein</fullName>
    </submittedName>
</protein>
<dbReference type="EMBL" id="ML209331">
    <property type="protein sequence ID" value="TFK58489.1"/>
    <property type="molecule type" value="Genomic_DNA"/>
</dbReference>
<evidence type="ECO:0000313" key="1">
    <source>
        <dbReference type="EMBL" id="TFK58489.1"/>
    </source>
</evidence>
<dbReference type="Proteomes" id="UP000308600">
    <property type="component" value="Unassembled WGS sequence"/>
</dbReference>
<gene>
    <name evidence="1" type="ORF">BDN72DRAFT_851710</name>
</gene>
<sequence>MDFSGPSTIQTQNAVFNNTINHFPASSERASGTKHKSPRDAQVRENLAKHAVKSASFDAAERGDPPKCHPDTRIAVQDSLVAWRSNRTAGPVRLISGWAGTGKTTIAHTMAEYWAKRGQLAGSFFFSRSSEERSSDTTMRTRDELIGALASISPSLPQPVVIVIDGLDECSGSRDQVALLSKIFSSLDGLGSSIKFLISCRPERHLEDTFNEFAPQLGPSYRIHLGQSVEDNDDIRTFFRVSLDRICHHRRQDRAMSITDGPWPSQEEVEELVDRASGQFVFAATAIRFVDDENEDPVEMLNLVLEHRTSSFAAIDQLYIVILDRSDKSNLILHVNHEPSSSLAIANFWFEKEVAINILVKHLQALLVRNPTTPGQDSEDLIQFRHKSFHDFLARPSEPHPFSLIEMNPVSKFFLPLRTLAGKVASLPGVRTLHRSQQLGYTLLYCHDHPPVVFPFEEAARRLHQDYSQHRPTFRGCICLPQLEPMISNFDMNGVQTFKSCGQDDCVINPHLIALCRMMDIPPIGPFIGEWNRRSRLRTFSFPILVLLLWLRVMLYGLLSDPSSAAYGTIRALMTRPSRLSWQARCVAIVNGILCIAFLVNTQWGVVLLLHASHIVATLALHRLLRLDVLRVEPQNSSHT</sequence>
<accession>A0ACD2ZZH6</accession>
<name>A0ACD2ZZH6_9AGAR</name>
<organism evidence="1 2">
    <name type="scientific">Pluteus cervinus</name>
    <dbReference type="NCBI Taxonomy" id="181527"/>
    <lineage>
        <taxon>Eukaryota</taxon>
        <taxon>Fungi</taxon>
        <taxon>Dikarya</taxon>
        <taxon>Basidiomycota</taxon>
        <taxon>Agaricomycotina</taxon>
        <taxon>Agaricomycetes</taxon>
        <taxon>Agaricomycetidae</taxon>
        <taxon>Agaricales</taxon>
        <taxon>Pluteineae</taxon>
        <taxon>Pluteaceae</taxon>
        <taxon>Pluteus</taxon>
    </lineage>
</organism>
<evidence type="ECO:0000313" key="2">
    <source>
        <dbReference type="Proteomes" id="UP000308600"/>
    </source>
</evidence>
<proteinExistence type="predicted"/>